<evidence type="ECO:0000256" key="3">
    <source>
        <dbReference type="ARBA" id="ARBA00023163"/>
    </source>
</evidence>
<dbReference type="GO" id="GO:0000978">
    <property type="term" value="F:RNA polymerase II cis-regulatory region sequence-specific DNA binding"/>
    <property type="evidence" value="ECO:0007669"/>
    <property type="project" value="TreeGrafter"/>
</dbReference>
<evidence type="ECO:0000313" key="10">
    <source>
        <dbReference type="Proteomes" id="UP001211065"/>
    </source>
</evidence>
<feature type="compositionally biased region" description="Low complexity" evidence="5">
    <location>
        <begin position="100"/>
        <end position="117"/>
    </location>
</feature>
<dbReference type="SMART" id="SM00717">
    <property type="entry name" value="SANT"/>
    <property type="match status" value="3"/>
</dbReference>
<feature type="non-terminal residue" evidence="9">
    <location>
        <position position="534"/>
    </location>
</feature>
<dbReference type="CDD" id="cd00167">
    <property type="entry name" value="SANT"/>
    <property type="match status" value="2"/>
</dbReference>
<dbReference type="Gene3D" id="1.10.10.60">
    <property type="entry name" value="Homeodomain-like"/>
    <property type="match status" value="3"/>
</dbReference>
<keyword evidence="3" id="KW-0804">Transcription</keyword>
<dbReference type="GO" id="GO:0019185">
    <property type="term" value="C:snRNA-activating protein complex"/>
    <property type="evidence" value="ECO:0007669"/>
    <property type="project" value="TreeGrafter"/>
</dbReference>
<evidence type="ECO:0000259" key="6">
    <source>
        <dbReference type="PROSITE" id="PS50090"/>
    </source>
</evidence>
<feature type="region of interest" description="Disordered" evidence="5">
    <location>
        <begin position="93"/>
        <end position="123"/>
    </location>
</feature>
<organism evidence="9 10">
    <name type="scientific">Clydaea vesicula</name>
    <dbReference type="NCBI Taxonomy" id="447962"/>
    <lineage>
        <taxon>Eukaryota</taxon>
        <taxon>Fungi</taxon>
        <taxon>Fungi incertae sedis</taxon>
        <taxon>Chytridiomycota</taxon>
        <taxon>Chytridiomycota incertae sedis</taxon>
        <taxon>Chytridiomycetes</taxon>
        <taxon>Lobulomycetales</taxon>
        <taxon>Lobulomycetaceae</taxon>
        <taxon>Clydaea</taxon>
    </lineage>
</organism>
<feature type="domain" description="Myb-like" evidence="6">
    <location>
        <begin position="387"/>
        <end position="431"/>
    </location>
</feature>
<keyword evidence="10" id="KW-1185">Reference proteome</keyword>
<dbReference type="PROSITE" id="PS51293">
    <property type="entry name" value="SANT"/>
    <property type="match status" value="1"/>
</dbReference>
<dbReference type="InterPro" id="IPR017930">
    <property type="entry name" value="Myb_dom"/>
</dbReference>
<dbReference type="PANTHER" id="PTHR46621">
    <property type="entry name" value="SNRNA-ACTIVATING PROTEIN COMPLEX SUBUNIT 4"/>
    <property type="match status" value="1"/>
</dbReference>
<evidence type="ECO:0000259" key="8">
    <source>
        <dbReference type="PROSITE" id="PS51294"/>
    </source>
</evidence>
<sequence>MASFTTIQQTCSSSNDNLIIPKLTTASQLPIENVNKTLDHQSSHFVTVFHDENLNPVVDEYDVFNEFSLERSHELQDSEMIFLSQLKGATSSTGLDSKQPITKNTPIIPRITTPTFTSHTDQSKPHQYQYYIQEKNQDLANSASHSFSNIKLEANNLDYLTDSISDNFSSPSSSILNLNSPIIDINSKLTNLTWGNPPIDRFVDFNALQQQSQVPLQQQQQHLSLDVSGNNHGLLYHQQLENEREFFKQFFENEDTSGNNNQYDNRNNSNVLLSPLQQQHLDIPDQQNLRSVLFPVPSSSIKSPYYFPGSQQQQPNVLTNVLYENSQFGKDSSSCDVIQTQSPIKLELSPTTTILTPPTSPPDQTFLSSSVLSQDINSNNKQTFYRKWTKEEDNLLLMGVEEYGSNGNWNKIAENLDRTAMQCSTRYFGALNTSIQKGKWTLEEDKILLEEIQKRLKVHQLKDLNWLEISRSIYGRTSIQCMARYQEALDPTVKKGRWSEEEDALLKKGLSEYGKRWVKIAEIVHGRTQRQCRT</sequence>
<name>A0AAD5TXB0_9FUNG</name>
<dbReference type="Proteomes" id="UP001211065">
    <property type="component" value="Unassembled WGS sequence"/>
</dbReference>
<gene>
    <name evidence="9" type="primary">SNAPC4_3</name>
    <name evidence="9" type="ORF">HK099_007117</name>
</gene>
<keyword evidence="4" id="KW-0539">Nucleus</keyword>
<evidence type="ECO:0000259" key="7">
    <source>
        <dbReference type="PROSITE" id="PS51293"/>
    </source>
</evidence>
<evidence type="ECO:0000256" key="5">
    <source>
        <dbReference type="SAM" id="MobiDB-lite"/>
    </source>
</evidence>
<protein>
    <submittedName>
        <fullName evidence="9">Myblike DNAbinding domain-containing protein</fullName>
    </submittedName>
</protein>
<accession>A0AAD5TXB0</accession>
<feature type="domain" description="SANT" evidence="7">
    <location>
        <begin position="493"/>
        <end position="534"/>
    </location>
</feature>
<evidence type="ECO:0000256" key="4">
    <source>
        <dbReference type="ARBA" id="ARBA00023242"/>
    </source>
</evidence>
<comment type="caution">
    <text evidence="9">The sequence shown here is derived from an EMBL/GenBank/DDBJ whole genome shotgun (WGS) entry which is preliminary data.</text>
</comment>
<evidence type="ECO:0000256" key="2">
    <source>
        <dbReference type="ARBA" id="ARBA00023125"/>
    </source>
</evidence>
<dbReference type="GO" id="GO:0042796">
    <property type="term" value="P:snRNA transcription by RNA polymerase III"/>
    <property type="evidence" value="ECO:0007669"/>
    <property type="project" value="TreeGrafter"/>
</dbReference>
<dbReference type="Pfam" id="PF00249">
    <property type="entry name" value="Myb_DNA-binding"/>
    <property type="match status" value="1"/>
</dbReference>
<dbReference type="PROSITE" id="PS51294">
    <property type="entry name" value="HTH_MYB"/>
    <property type="match status" value="2"/>
</dbReference>
<dbReference type="InterPro" id="IPR001005">
    <property type="entry name" value="SANT/Myb"/>
</dbReference>
<feature type="domain" description="Myb-like" evidence="6">
    <location>
        <begin position="432"/>
        <end position="489"/>
    </location>
</feature>
<reference evidence="9" key="1">
    <citation type="submission" date="2020-05" db="EMBL/GenBank/DDBJ databases">
        <title>Phylogenomic resolution of chytrid fungi.</title>
        <authorList>
            <person name="Stajich J.E."/>
            <person name="Amses K."/>
            <person name="Simmons R."/>
            <person name="Seto K."/>
            <person name="Myers J."/>
            <person name="Bonds A."/>
            <person name="Quandt C.A."/>
            <person name="Barry K."/>
            <person name="Liu P."/>
            <person name="Grigoriev I."/>
            <person name="Longcore J.E."/>
            <person name="James T.Y."/>
        </authorList>
    </citation>
    <scope>NUCLEOTIDE SEQUENCE</scope>
    <source>
        <strain evidence="9">JEL0476</strain>
    </source>
</reference>
<keyword evidence="2" id="KW-0238">DNA-binding</keyword>
<proteinExistence type="predicted"/>
<dbReference type="PROSITE" id="PS50090">
    <property type="entry name" value="MYB_LIKE"/>
    <property type="match status" value="3"/>
</dbReference>
<dbReference type="GO" id="GO:0042795">
    <property type="term" value="P:snRNA transcription by RNA polymerase II"/>
    <property type="evidence" value="ECO:0007669"/>
    <property type="project" value="TreeGrafter"/>
</dbReference>
<dbReference type="AlphaFoldDB" id="A0AAD5TXB0"/>
<dbReference type="EMBL" id="JADGJW010000664">
    <property type="protein sequence ID" value="KAJ3213939.1"/>
    <property type="molecule type" value="Genomic_DNA"/>
</dbReference>
<dbReference type="GO" id="GO:0001006">
    <property type="term" value="F:RNA polymerase III type 3 promoter sequence-specific DNA binding"/>
    <property type="evidence" value="ECO:0007669"/>
    <property type="project" value="TreeGrafter"/>
</dbReference>
<dbReference type="InterPro" id="IPR051575">
    <property type="entry name" value="Myb-like_DNA-bd"/>
</dbReference>
<dbReference type="InterPro" id="IPR017884">
    <property type="entry name" value="SANT_dom"/>
</dbReference>
<keyword evidence="1" id="KW-0805">Transcription regulation</keyword>
<evidence type="ECO:0000256" key="1">
    <source>
        <dbReference type="ARBA" id="ARBA00023015"/>
    </source>
</evidence>
<feature type="domain" description="HTH myb-type" evidence="8">
    <location>
        <begin position="386"/>
        <end position="435"/>
    </location>
</feature>
<dbReference type="PANTHER" id="PTHR46621:SF1">
    <property type="entry name" value="SNRNA-ACTIVATING PROTEIN COMPLEX SUBUNIT 4"/>
    <property type="match status" value="1"/>
</dbReference>
<dbReference type="SUPFAM" id="SSF46689">
    <property type="entry name" value="Homeodomain-like"/>
    <property type="match status" value="2"/>
</dbReference>
<evidence type="ECO:0000313" key="9">
    <source>
        <dbReference type="EMBL" id="KAJ3213939.1"/>
    </source>
</evidence>
<feature type="domain" description="Myb-like" evidence="6">
    <location>
        <begin position="490"/>
        <end position="534"/>
    </location>
</feature>
<feature type="domain" description="HTH myb-type" evidence="8">
    <location>
        <begin position="490"/>
        <end position="534"/>
    </location>
</feature>
<dbReference type="Pfam" id="PF13921">
    <property type="entry name" value="Myb_DNA-bind_6"/>
    <property type="match status" value="1"/>
</dbReference>
<dbReference type="InterPro" id="IPR009057">
    <property type="entry name" value="Homeodomain-like_sf"/>
</dbReference>